<dbReference type="Proteomes" id="UP001500141">
    <property type="component" value="Unassembled WGS sequence"/>
</dbReference>
<name>A0ABP8ZMA6_9FLAO</name>
<evidence type="ECO:0008006" key="3">
    <source>
        <dbReference type="Google" id="ProtNLM"/>
    </source>
</evidence>
<keyword evidence="2" id="KW-1185">Reference proteome</keyword>
<organism evidence="1 2">
    <name type="scientific">Flavobacterium hankyongi</name>
    <dbReference type="NCBI Taxonomy" id="1176532"/>
    <lineage>
        <taxon>Bacteria</taxon>
        <taxon>Pseudomonadati</taxon>
        <taxon>Bacteroidota</taxon>
        <taxon>Flavobacteriia</taxon>
        <taxon>Flavobacteriales</taxon>
        <taxon>Flavobacteriaceae</taxon>
        <taxon>Flavobacterium</taxon>
    </lineage>
</organism>
<dbReference type="SUPFAM" id="SSF46458">
    <property type="entry name" value="Globin-like"/>
    <property type="match status" value="1"/>
</dbReference>
<sequence>MKHDVCNRNDLSLLLDAFYTKIRANEEIGHFFNESIQDWDSHLEKLTDFWENNLFAVRKYYGNPIKVHVEVDENFNHTINPNVFGLWLNLWFETLEELFEGENVEILKRRARKMGTVLMVNIFENRGIVNQE</sequence>
<gene>
    <name evidence="1" type="ORF">GCM10023230_05610</name>
</gene>
<reference evidence="2" key="1">
    <citation type="journal article" date="2019" name="Int. J. Syst. Evol. Microbiol.">
        <title>The Global Catalogue of Microorganisms (GCM) 10K type strain sequencing project: providing services to taxonomists for standard genome sequencing and annotation.</title>
        <authorList>
            <consortium name="The Broad Institute Genomics Platform"/>
            <consortium name="The Broad Institute Genome Sequencing Center for Infectious Disease"/>
            <person name="Wu L."/>
            <person name="Ma J."/>
        </authorList>
    </citation>
    <scope>NUCLEOTIDE SEQUENCE [LARGE SCALE GENOMIC DNA]</scope>
    <source>
        <strain evidence="2">JCM 18198</strain>
    </source>
</reference>
<dbReference type="RefSeq" id="WP_264544257.1">
    <property type="nucleotide sequence ID" value="NZ_BAABIP010000007.1"/>
</dbReference>
<dbReference type="InterPro" id="IPR012292">
    <property type="entry name" value="Globin/Proto"/>
</dbReference>
<evidence type="ECO:0000313" key="2">
    <source>
        <dbReference type="Proteomes" id="UP001500141"/>
    </source>
</evidence>
<dbReference type="InterPro" id="IPR009050">
    <property type="entry name" value="Globin-like_sf"/>
</dbReference>
<dbReference type="Gene3D" id="1.10.490.10">
    <property type="entry name" value="Globins"/>
    <property type="match status" value="1"/>
</dbReference>
<proteinExistence type="predicted"/>
<protein>
    <recommendedName>
        <fullName evidence="3">Group III truncated hemoglobin</fullName>
    </recommendedName>
</protein>
<accession>A0ABP8ZMA6</accession>
<evidence type="ECO:0000313" key="1">
    <source>
        <dbReference type="EMBL" id="GAA4759835.1"/>
    </source>
</evidence>
<dbReference type="CDD" id="cd08916">
    <property type="entry name" value="TrHb3_P"/>
    <property type="match status" value="1"/>
</dbReference>
<dbReference type="EMBL" id="BAABIP010000007">
    <property type="protein sequence ID" value="GAA4759835.1"/>
    <property type="molecule type" value="Genomic_DNA"/>
</dbReference>
<comment type="caution">
    <text evidence="1">The sequence shown here is derived from an EMBL/GenBank/DDBJ whole genome shotgun (WGS) entry which is preliminary data.</text>
</comment>